<keyword evidence="3" id="KW-1185">Reference proteome</keyword>
<proteinExistence type="predicted"/>
<dbReference type="PANTHER" id="PTHR43364:SF1">
    <property type="entry name" value="OXIDOREDUCTASE YDHF"/>
    <property type="match status" value="1"/>
</dbReference>
<dbReference type="EMBL" id="RXHU01000035">
    <property type="protein sequence ID" value="RTE09179.1"/>
    <property type="molecule type" value="Genomic_DNA"/>
</dbReference>
<evidence type="ECO:0000259" key="1">
    <source>
        <dbReference type="Pfam" id="PF00248"/>
    </source>
</evidence>
<dbReference type="GO" id="GO:0005829">
    <property type="term" value="C:cytosol"/>
    <property type="evidence" value="ECO:0007669"/>
    <property type="project" value="TreeGrafter"/>
</dbReference>
<dbReference type="Pfam" id="PF00248">
    <property type="entry name" value="Aldo_ket_red"/>
    <property type="match status" value="1"/>
</dbReference>
<dbReference type="InterPro" id="IPR050523">
    <property type="entry name" value="AKR_Detox_Biosynth"/>
</dbReference>
<feature type="domain" description="NADP-dependent oxidoreductase" evidence="1">
    <location>
        <begin position="15"/>
        <end position="300"/>
    </location>
</feature>
<protein>
    <submittedName>
        <fullName evidence="2">Aldo/keto reductase</fullName>
    </submittedName>
</protein>
<gene>
    <name evidence="2" type="ORF">EJQ19_13720</name>
</gene>
<dbReference type="PANTHER" id="PTHR43364">
    <property type="entry name" value="NADH-SPECIFIC METHYLGLYOXAL REDUCTASE-RELATED"/>
    <property type="match status" value="1"/>
</dbReference>
<sequence length="325" mass="35768">MKSMPLERRGISNSRLVYGCMGLGGDWAGSPLTKEDYITAEKAVEAALEIGITMFDHADIYKKGKAETVFGEVLKNRPDLRDQIILQSKCGIRFPDETGVHRFDFSKDHILASVDGILSRLGIEHLDVLLLHRPDALMEPEDIAAAFNTLRSAGKVRHFGVSNMTSAQMRFIQNSLPEPLVVNQLELSLARLDWIEQGILVNQKAGLNTNFADGILEYCQMADVQIQAWGPLAKGLFSGAAKVDSPETVKNTAALVAQLAAQYEAEPEAVVLGWLMKHPARIQPVIGTTDSKRVLACRDAVRVADAMTRETWYALLESSRGVRVP</sequence>
<dbReference type="Gene3D" id="3.20.20.100">
    <property type="entry name" value="NADP-dependent oxidoreductase domain"/>
    <property type="match status" value="1"/>
</dbReference>
<dbReference type="RefSeq" id="WP_126141798.1">
    <property type="nucleotide sequence ID" value="NZ_RXHU01000035.1"/>
</dbReference>
<organism evidence="2 3">
    <name type="scientific">Paenibacillus whitsoniae</name>
    <dbReference type="NCBI Taxonomy" id="2496558"/>
    <lineage>
        <taxon>Bacteria</taxon>
        <taxon>Bacillati</taxon>
        <taxon>Bacillota</taxon>
        <taxon>Bacilli</taxon>
        <taxon>Bacillales</taxon>
        <taxon>Paenibacillaceae</taxon>
        <taxon>Paenibacillus</taxon>
    </lineage>
</organism>
<name>A0A3S0CUR1_9BACL</name>
<evidence type="ECO:0000313" key="2">
    <source>
        <dbReference type="EMBL" id="RTE09179.1"/>
    </source>
</evidence>
<reference evidence="2 3" key="1">
    <citation type="submission" date="2018-12" db="EMBL/GenBank/DDBJ databases">
        <title>Bacillus ochoae sp. nov., Paenibacillus whitsoniae sp. nov., Paenibacillus spiritus sp. nov. Isolated from the Mars Exploration Rover during spacecraft assembly.</title>
        <authorList>
            <person name="Seuylemezian A."/>
            <person name="Vaishampayan P."/>
        </authorList>
    </citation>
    <scope>NUCLEOTIDE SEQUENCE [LARGE SCALE GENOMIC DNA]</scope>
    <source>
        <strain evidence="2 3">MER 54</strain>
    </source>
</reference>
<dbReference type="AlphaFoldDB" id="A0A3S0CUR1"/>
<dbReference type="OrthoDB" id="9773828at2"/>
<dbReference type="InterPro" id="IPR023210">
    <property type="entry name" value="NADP_OxRdtase_dom"/>
</dbReference>
<comment type="caution">
    <text evidence="2">The sequence shown here is derived from an EMBL/GenBank/DDBJ whole genome shotgun (WGS) entry which is preliminary data.</text>
</comment>
<dbReference type="CDD" id="cd19092">
    <property type="entry name" value="AKR_BsYcsN_EcYdhF-like"/>
    <property type="match status" value="1"/>
</dbReference>
<accession>A0A3S0CUR1</accession>
<dbReference type="SUPFAM" id="SSF51430">
    <property type="entry name" value="NAD(P)-linked oxidoreductase"/>
    <property type="match status" value="1"/>
</dbReference>
<dbReference type="Proteomes" id="UP000276128">
    <property type="component" value="Unassembled WGS sequence"/>
</dbReference>
<evidence type="ECO:0000313" key="3">
    <source>
        <dbReference type="Proteomes" id="UP000276128"/>
    </source>
</evidence>
<dbReference type="InterPro" id="IPR036812">
    <property type="entry name" value="NAD(P)_OxRdtase_dom_sf"/>
</dbReference>